<dbReference type="Proteomes" id="UP000887116">
    <property type="component" value="Unassembled WGS sequence"/>
</dbReference>
<dbReference type="AlphaFoldDB" id="A0A8X6H7W8"/>
<dbReference type="InterPro" id="IPR036865">
    <property type="entry name" value="CRAL-TRIO_dom_sf"/>
</dbReference>
<dbReference type="GO" id="GO:1902936">
    <property type="term" value="F:phosphatidylinositol bisphosphate binding"/>
    <property type="evidence" value="ECO:0007669"/>
    <property type="project" value="TreeGrafter"/>
</dbReference>
<evidence type="ECO:0000313" key="2">
    <source>
        <dbReference type="EMBL" id="GFQ68762.1"/>
    </source>
</evidence>
<comment type="caution">
    <text evidence="2">The sequence shown here is derived from an EMBL/GenBank/DDBJ whole genome shotgun (WGS) entry which is preliminary data.</text>
</comment>
<dbReference type="PRINTS" id="PR00180">
    <property type="entry name" value="CRETINALDHBP"/>
</dbReference>
<proteinExistence type="predicted"/>
<dbReference type="CDD" id="cd00170">
    <property type="entry name" value="SEC14"/>
    <property type="match status" value="1"/>
</dbReference>
<dbReference type="Pfam" id="PF00650">
    <property type="entry name" value="CRAL_TRIO"/>
    <property type="match status" value="1"/>
</dbReference>
<dbReference type="GO" id="GO:0016020">
    <property type="term" value="C:membrane"/>
    <property type="evidence" value="ECO:0007669"/>
    <property type="project" value="TreeGrafter"/>
</dbReference>
<dbReference type="PANTHER" id="PTHR10174:SF130">
    <property type="entry name" value="ALPHA-TOCOPHEROL TRANSFER PROTEIN-LIKE"/>
    <property type="match status" value="1"/>
</dbReference>
<dbReference type="Gene3D" id="1.20.5.1200">
    <property type="entry name" value="Alpha-tocopherol transfer"/>
    <property type="match status" value="1"/>
</dbReference>
<sequence>MKYLSTYEQGLSPELEQKAKDELGETPEKKTQSLKELRILINEEADFRPQNDDEFLTRFLRVKKYDVKKAFTTLRNFYIFKARYSRLLTDFKPSEVLPILEMNNLFVMPYRHPSGATVCYMRPAYYDIDKVTIDEICATAFVALEYYIRYDACQVGGFIVIFDENKLSFRIMKHYADLRFLYRCVRFIQDCVPGRIQAIHFWNQPFYFGFILNIFKALVSDKISKRIHCHGANHKSLHQHVPADILPEELGGNLGPLAPLANDFRNKIMSIEASIEKMNTYGFSEKKIKHFKRQDSKSAFL</sequence>
<dbReference type="PANTHER" id="PTHR10174">
    <property type="entry name" value="ALPHA-TOCOPHEROL TRANSFER PROTEIN-RELATED"/>
    <property type="match status" value="1"/>
</dbReference>
<dbReference type="Gene3D" id="3.40.525.10">
    <property type="entry name" value="CRAL-TRIO lipid binding domain"/>
    <property type="match status" value="1"/>
</dbReference>
<dbReference type="PROSITE" id="PS50191">
    <property type="entry name" value="CRAL_TRIO"/>
    <property type="match status" value="1"/>
</dbReference>
<dbReference type="InterPro" id="IPR001251">
    <property type="entry name" value="CRAL-TRIO_dom"/>
</dbReference>
<dbReference type="EMBL" id="BMAO01000719">
    <property type="protein sequence ID" value="GFQ68762.1"/>
    <property type="molecule type" value="Genomic_DNA"/>
</dbReference>
<evidence type="ECO:0000259" key="1">
    <source>
        <dbReference type="PROSITE" id="PS50191"/>
    </source>
</evidence>
<evidence type="ECO:0000313" key="3">
    <source>
        <dbReference type="Proteomes" id="UP000887116"/>
    </source>
</evidence>
<dbReference type="SUPFAM" id="SSF46938">
    <property type="entry name" value="CRAL/TRIO N-terminal domain"/>
    <property type="match status" value="1"/>
</dbReference>
<dbReference type="Gene3D" id="1.10.8.20">
    <property type="entry name" value="N-terminal domain of phosphatidylinositol transfer protein sec14p"/>
    <property type="match status" value="1"/>
</dbReference>
<dbReference type="OrthoDB" id="6428558at2759"/>
<accession>A0A8X6H7W8</accession>
<dbReference type="SMART" id="SM00516">
    <property type="entry name" value="SEC14"/>
    <property type="match status" value="1"/>
</dbReference>
<organism evidence="2 3">
    <name type="scientific">Trichonephila clavata</name>
    <name type="common">Joro spider</name>
    <name type="synonym">Nephila clavata</name>
    <dbReference type="NCBI Taxonomy" id="2740835"/>
    <lineage>
        <taxon>Eukaryota</taxon>
        <taxon>Metazoa</taxon>
        <taxon>Ecdysozoa</taxon>
        <taxon>Arthropoda</taxon>
        <taxon>Chelicerata</taxon>
        <taxon>Arachnida</taxon>
        <taxon>Araneae</taxon>
        <taxon>Araneomorphae</taxon>
        <taxon>Entelegynae</taxon>
        <taxon>Araneoidea</taxon>
        <taxon>Nephilidae</taxon>
        <taxon>Trichonephila</taxon>
    </lineage>
</organism>
<dbReference type="InterPro" id="IPR011074">
    <property type="entry name" value="CRAL/TRIO_N_dom"/>
</dbReference>
<dbReference type="SMART" id="SM01100">
    <property type="entry name" value="CRAL_TRIO_N"/>
    <property type="match status" value="1"/>
</dbReference>
<gene>
    <name evidence="2" type="primary">X975_20132</name>
    <name evidence="2" type="ORF">TNCT_400781</name>
</gene>
<name>A0A8X6H7W8_TRICU</name>
<dbReference type="SUPFAM" id="SSF52087">
    <property type="entry name" value="CRAL/TRIO domain"/>
    <property type="match status" value="1"/>
</dbReference>
<reference evidence="2" key="1">
    <citation type="submission" date="2020-07" db="EMBL/GenBank/DDBJ databases">
        <title>Multicomponent nature underlies the extraordinary mechanical properties of spider dragline silk.</title>
        <authorList>
            <person name="Kono N."/>
            <person name="Nakamura H."/>
            <person name="Mori M."/>
            <person name="Yoshida Y."/>
            <person name="Ohtoshi R."/>
            <person name="Malay A.D."/>
            <person name="Moran D.A.P."/>
            <person name="Tomita M."/>
            <person name="Numata K."/>
            <person name="Arakawa K."/>
        </authorList>
    </citation>
    <scope>NUCLEOTIDE SEQUENCE</scope>
</reference>
<feature type="domain" description="CRAL-TRIO" evidence="1">
    <location>
        <begin position="93"/>
        <end position="258"/>
    </location>
</feature>
<keyword evidence="3" id="KW-1185">Reference proteome</keyword>
<protein>
    <submittedName>
        <fullName evidence="2">Alpha-tocopherol transfer protein-like protein</fullName>
    </submittedName>
</protein>
<dbReference type="InterPro" id="IPR036273">
    <property type="entry name" value="CRAL/TRIO_N_dom_sf"/>
</dbReference>